<evidence type="ECO:0000256" key="3">
    <source>
        <dbReference type="ARBA" id="ARBA00022553"/>
    </source>
</evidence>
<keyword evidence="11 12" id="KW-0472">Membrane</keyword>
<dbReference type="InterPro" id="IPR036412">
    <property type="entry name" value="HAD-like_sf"/>
</dbReference>
<keyword evidence="3" id="KW-0597">Phosphoprotein</keyword>
<dbReference type="FunFam" id="3.40.50.1000:FF:000211">
    <property type="entry name" value="Plasma membrane ATPase"/>
    <property type="match status" value="1"/>
</dbReference>
<evidence type="ECO:0000256" key="1">
    <source>
        <dbReference type="ARBA" id="ARBA00004141"/>
    </source>
</evidence>
<feature type="domain" description="Cation-transporting P-type ATPase N-terminal" evidence="13">
    <location>
        <begin position="21"/>
        <end position="89"/>
    </location>
</feature>
<gene>
    <name evidence="14" type="ORF">SLNSH_23900</name>
</gene>
<keyword evidence="7" id="KW-0067">ATP-binding</keyword>
<dbReference type="SMART" id="SM00831">
    <property type="entry name" value="Cation_ATPase_N"/>
    <property type="match status" value="1"/>
</dbReference>
<evidence type="ECO:0000256" key="11">
    <source>
        <dbReference type="ARBA" id="ARBA00023136"/>
    </source>
</evidence>
<organism evidence="14 15">
    <name type="scientific">Alsobacter soli</name>
    <dbReference type="NCBI Taxonomy" id="2109933"/>
    <lineage>
        <taxon>Bacteria</taxon>
        <taxon>Pseudomonadati</taxon>
        <taxon>Pseudomonadota</taxon>
        <taxon>Alphaproteobacteria</taxon>
        <taxon>Hyphomicrobiales</taxon>
        <taxon>Alsobacteraceae</taxon>
        <taxon>Alsobacter</taxon>
    </lineage>
</organism>
<keyword evidence="6" id="KW-0547">Nucleotide-binding</keyword>
<feature type="transmembrane region" description="Helical" evidence="12">
    <location>
        <begin position="271"/>
        <end position="294"/>
    </location>
</feature>
<feature type="transmembrane region" description="Helical" evidence="12">
    <location>
        <begin position="239"/>
        <end position="259"/>
    </location>
</feature>
<protein>
    <submittedName>
        <fullName evidence="14">Divalent cation transporter</fullName>
    </submittedName>
</protein>
<dbReference type="Pfam" id="PF00702">
    <property type="entry name" value="Hydrolase"/>
    <property type="match status" value="1"/>
</dbReference>
<comment type="caution">
    <text evidence="14">The sequence shown here is derived from an EMBL/GenBank/DDBJ whole genome shotgun (WGS) entry which is preliminary data.</text>
</comment>
<evidence type="ECO:0000256" key="5">
    <source>
        <dbReference type="ARBA" id="ARBA00022723"/>
    </source>
</evidence>
<dbReference type="SFLD" id="SFLDF00027">
    <property type="entry name" value="p-type_atpase"/>
    <property type="match status" value="1"/>
</dbReference>
<evidence type="ECO:0000256" key="6">
    <source>
        <dbReference type="ARBA" id="ARBA00022741"/>
    </source>
</evidence>
<dbReference type="SUPFAM" id="SSF81653">
    <property type="entry name" value="Calcium ATPase, transduction domain A"/>
    <property type="match status" value="1"/>
</dbReference>
<dbReference type="FunFam" id="3.40.50.1000:FF:000001">
    <property type="entry name" value="Phospholipid-transporting ATPase IC"/>
    <property type="match status" value="1"/>
</dbReference>
<evidence type="ECO:0000256" key="12">
    <source>
        <dbReference type="SAM" id="Phobius"/>
    </source>
</evidence>
<comment type="subcellular location">
    <subcellularLocation>
        <location evidence="1">Membrane</location>
        <topology evidence="1">Multi-pass membrane protein</topology>
    </subcellularLocation>
</comment>
<dbReference type="GO" id="GO:0005524">
    <property type="term" value="F:ATP binding"/>
    <property type="evidence" value="ECO:0007669"/>
    <property type="project" value="UniProtKB-KW"/>
</dbReference>
<keyword evidence="10 12" id="KW-1133">Transmembrane helix</keyword>
<dbReference type="OrthoDB" id="391538at2"/>
<dbReference type="Gene3D" id="2.70.150.10">
    <property type="entry name" value="Calcium-transporting ATPase, cytoplasmic transduction domain A"/>
    <property type="match status" value="1"/>
</dbReference>
<dbReference type="InterPro" id="IPR044492">
    <property type="entry name" value="P_typ_ATPase_HD_dom"/>
</dbReference>
<dbReference type="InterPro" id="IPR008250">
    <property type="entry name" value="ATPase_P-typ_transduc_dom_A_sf"/>
</dbReference>
<dbReference type="Pfam" id="PF00122">
    <property type="entry name" value="E1-E2_ATPase"/>
    <property type="match status" value="1"/>
</dbReference>
<feature type="transmembrane region" description="Helical" evidence="12">
    <location>
        <begin position="766"/>
        <end position="784"/>
    </location>
</feature>
<dbReference type="PROSITE" id="PS00154">
    <property type="entry name" value="ATPASE_E1_E2"/>
    <property type="match status" value="1"/>
</dbReference>
<dbReference type="GO" id="GO:0016887">
    <property type="term" value="F:ATP hydrolysis activity"/>
    <property type="evidence" value="ECO:0007669"/>
    <property type="project" value="InterPro"/>
</dbReference>
<feature type="transmembrane region" description="Helical" evidence="12">
    <location>
        <begin position="707"/>
        <end position="726"/>
    </location>
</feature>
<reference evidence="15" key="1">
    <citation type="submission" date="2018-03" db="EMBL/GenBank/DDBJ databases">
        <authorList>
            <person name="Sun L."/>
            <person name="Liu H."/>
            <person name="Chen W."/>
            <person name="Huang K."/>
            <person name="Liu W."/>
            <person name="Gao X."/>
        </authorList>
    </citation>
    <scope>NUCLEOTIDE SEQUENCE [LARGE SCALE GENOMIC DNA]</scope>
    <source>
        <strain evidence="15">SH9</strain>
    </source>
</reference>
<evidence type="ECO:0000256" key="7">
    <source>
        <dbReference type="ARBA" id="ARBA00022840"/>
    </source>
</evidence>
<dbReference type="Proteomes" id="UP000239772">
    <property type="component" value="Unassembled WGS sequence"/>
</dbReference>
<evidence type="ECO:0000313" key="15">
    <source>
        <dbReference type="Proteomes" id="UP000239772"/>
    </source>
</evidence>
<evidence type="ECO:0000256" key="8">
    <source>
        <dbReference type="ARBA" id="ARBA00022842"/>
    </source>
</evidence>
<dbReference type="InterPro" id="IPR018303">
    <property type="entry name" value="ATPase_P-typ_P_site"/>
</dbReference>
<dbReference type="AlphaFoldDB" id="A0A2T1HLE3"/>
<proteinExistence type="inferred from homology"/>
<evidence type="ECO:0000256" key="2">
    <source>
        <dbReference type="ARBA" id="ARBA00008804"/>
    </source>
</evidence>
<dbReference type="PANTHER" id="PTHR42861">
    <property type="entry name" value="CALCIUM-TRANSPORTING ATPASE"/>
    <property type="match status" value="1"/>
</dbReference>
<keyword evidence="8" id="KW-0460">Magnesium</keyword>
<name>A0A2T1HLE3_9HYPH</name>
<evidence type="ECO:0000313" key="14">
    <source>
        <dbReference type="EMBL" id="PSC02464.1"/>
    </source>
</evidence>
<evidence type="ECO:0000256" key="9">
    <source>
        <dbReference type="ARBA" id="ARBA00022967"/>
    </source>
</evidence>
<dbReference type="GO" id="GO:0015662">
    <property type="term" value="F:P-type ion transporter activity"/>
    <property type="evidence" value="ECO:0007669"/>
    <property type="project" value="UniProtKB-ARBA"/>
</dbReference>
<feature type="transmembrane region" description="Helical" evidence="12">
    <location>
        <begin position="619"/>
        <end position="637"/>
    </location>
</feature>
<dbReference type="PRINTS" id="PR00120">
    <property type="entry name" value="HATPASE"/>
</dbReference>
<dbReference type="Gene3D" id="3.40.50.1000">
    <property type="entry name" value="HAD superfamily/HAD-like"/>
    <property type="match status" value="1"/>
</dbReference>
<comment type="similarity">
    <text evidence="2">Belongs to the cation transport ATPase (P-type) (TC 3.A.3) family. Type IIIA subfamily.</text>
</comment>
<dbReference type="InterPro" id="IPR023214">
    <property type="entry name" value="HAD_sf"/>
</dbReference>
<dbReference type="RefSeq" id="WP_106340753.1">
    <property type="nucleotide sequence ID" value="NZ_PVZS01000057.1"/>
</dbReference>
<dbReference type="NCBIfam" id="TIGR01494">
    <property type="entry name" value="ATPase_P-type"/>
    <property type="match status" value="2"/>
</dbReference>
<keyword evidence="5" id="KW-0479">Metal-binding</keyword>
<dbReference type="InterPro" id="IPR059000">
    <property type="entry name" value="ATPase_P-type_domA"/>
</dbReference>
<dbReference type="InterPro" id="IPR001757">
    <property type="entry name" value="P_typ_ATPase"/>
</dbReference>
<accession>A0A2T1HLE3</accession>
<dbReference type="FunFam" id="2.70.150.10:FF:000042">
    <property type="entry name" value="Plasma membrane ATPase"/>
    <property type="match status" value="1"/>
</dbReference>
<dbReference type="Gene3D" id="1.20.1110.10">
    <property type="entry name" value="Calcium-transporting ATPase, transmembrane domain"/>
    <property type="match status" value="1"/>
</dbReference>
<dbReference type="SFLD" id="SFLDS00003">
    <property type="entry name" value="Haloacid_Dehalogenase"/>
    <property type="match status" value="1"/>
</dbReference>
<keyword evidence="9" id="KW-1278">Translocase</keyword>
<evidence type="ECO:0000259" key="13">
    <source>
        <dbReference type="SMART" id="SM00831"/>
    </source>
</evidence>
<evidence type="ECO:0000256" key="10">
    <source>
        <dbReference type="ARBA" id="ARBA00022989"/>
    </source>
</evidence>
<dbReference type="GO" id="GO:0016020">
    <property type="term" value="C:membrane"/>
    <property type="evidence" value="ECO:0007669"/>
    <property type="project" value="UniProtKB-SubCell"/>
</dbReference>
<evidence type="ECO:0000256" key="4">
    <source>
        <dbReference type="ARBA" id="ARBA00022692"/>
    </source>
</evidence>
<dbReference type="GO" id="GO:0046872">
    <property type="term" value="F:metal ion binding"/>
    <property type="evidence" value="ECO:0007669"/>
    <property type="project" value="UniProtKB-KW"/>
</dbReference>
<feature type="transmembrane region" description="Helical" evidence="12">
    <location>
        <begin position="738"/>
        <end position="760"/>
    </location>
</feature>
<dbReference type="InterPro" id="IPR004014">
    <property type="entry name" value="ATPase_P-typ_cation-transptr_N"/>
</dbReference>
<keyword evidence="15" id="KW-1185">Reference proteome</keyword>
<dbReference type="SFLD" id="SFLDG00002">
    <property type="entry name" value="C1.7:_P-type_atpase_like"/>
    <property type="match status" value="1"/>
</dbReference>
<dbReference type="InterPro" id="IPR023298">
    <property type="entry name" value="ATPase_P-typ_TM_dom_sf"/>
</dbReference>
<sequence length="798" mass="83025">MTIRQEDANRGVRKGAVSGAALHLRAVAADVFEPEGLSAEVARQRLSANGLNATPDNEVHPLRLVVRKFVAPVPCLLEAAIGLQILLGEYVEASVVAVLLILNAALGFAHESRARAAVAALKSRLALVASVRRDGRWSIIPASELVPGDVVKLSLGMVVGADVRIATGAVLLDQSTLTGESLPIDAGPGQETYAGALVRRGEAVAVVTATGARTKFGRAAELVRTAHVGSAQQRAVFKVVRNLALVNGAITLALLAYALSFRMPVAELAPLLLIAVLGTVPVALPATFTLASALSARALTRKGVLPTRLSAVDEAAAMDVLCSDKTGTLTRNELAVTTVRAMPEFTDGRVLALAALASSDGGQDPVDRAVRAAAPAKMPEGFSRTAFTPFDPALKISEAAVKGPEGESLRIVKGAFATVAAMCEPCAKAATAASALEHAGDRVLGVAIGLNGRMRIAGLLALSDPPREDAAPAISELGRLGIRVLMVSGDAPATAQVVAREVGISGPIFPGGAIREDARLGGYAVFAGVLPEDKFRLVKALQREGHTVGMCGDGANDAPALRQAQIGIAVLTATDAAKSAAGIVLTDPGLGGIVTAVREGRVAYQRIVSYTLRSMIQKVRQVLFLAIGLAMTSHAVLTPMQMVLSMITGDFLALSATTDNVEPSPRPNSWRIGNLTVAAVVLGVVDLVYSAAVLAVGQKLDLGLAELRTLTLVMLVFNGQAVFYVARERRSMWASRPSAIVLASSLVDVSLIPLMAWHGILMAPLPSAWIVSLFGSAVALAFILDAAKRTLFRRLEVV</sequence>
<dbReference type="SUPFAM" id="SSF56784">
    <property type="entry name" value="HAD-like"/>
    <property type="match status" value="1"/>
</dbReference>
<dbReference type="InterPro" id="IPR023299">
    <property type="entry name" value="ATPase_P-typ_cyto_dom_N"/>
</dbReference>
<dbReference type="EMBL" id="PVZS01000057">
    <property type="protein sequence ID" value="PSC02464.1"/>
    <property type="molecule type" value="Genomic_DNA"/>
</dbReference>
<dbReference type="PRINTS" id="PR00119">
    <property type="entry name" value="CATATPASE"/>
</dbReference>
<dbReference type="Gene3D" id="3.40.1110.10">
    <property type="entry name" value="Calcium-transporting ATPase, cytoplasmic domain N"/>
    <property type="match status" value="1"/>
</dbReference>
<keyword evidence="4 12" id="KW-0812">Transmembrane</keyword>
<dbReference type="SUPFAM" id="SSF81665">
    <property type="entry name" value="Calcium ATPase, transmembrane domain M"/>
    <property type="match status" value="1"/>
</dbReference>